<feature type="domain" description="BTB" evidence="12">
    <location>
        <begin position="31"/>
        <end position="99"/>
    </location>
</feature>
<dbReference type="SUPFAM" id="SSF54695">
    <property type="entry name" value="POZ domain"/>
    <property type="match status" value="1"/>
</dbReference>
<evidence type="ECO:0000256" key="11">
    <source>
        <dbReference type="SAM" id="MobiDB-lite"/>
    </source>
</evidence>
<keyword evidence="3" id="KW-0677">Repeat</keyword>
<feature type="region of interest" description="Disordered" evidence="11">
    <location>
        <begin position="425"/>
        <end position="471"/>
    </location>
</feature>
<evidence type="ECO:0000256" key="6">
    <source>
        <dbReference type="ARBA" id="ARBA00023015"/>
    </source>
</evidence>
<dbReference type="AlphaFoldDB" id="A0A336LSP0"/>
<dbReference type="GO" id="GO:0003700">
    <property type="term" value="F:DNA-binding transcription factor activity"/>
    <property type="evidence" value="ECO:0007669"/>
    <property type="project" value="TreeGrafter"/>
</dbReference>
<dbReference type="PROSITE" id="PS50097">
    <property type="entry name" value="BTB"/>
    <property type="match status" value="1"/>
</dbReference>
<feature type="region of interest" description="Disordered" evidence="11">
    <location>
        <begin position="141"/>
        <end position="261"/>
    </location>
</feature>
<dbReference type="GO" id="GO:0005634">
    <property type="term" value="C:nucleus"/>
    <property type="evidence" value="ECO:0007669"/>
    <property type="project" value="UniProtKB-SubCell"/>
</dbReference>
<dbReference type="InterPro" id="IPR051497">
    <property type="entry name" value="Dev/Hematopoietic_TF"/>
</dbReference>
<feature type="domain" description="C2H2-type" evidence="13">
    <location>
        <begin position="477"/>
        <end position="504"/>
    </location>
</feature>
<dbReference type="FunFam" id="3.30.160.60:FF:002059">
    <property type="entry name" value="transcription factor Ken"/>
    <property type="match status" value="1"/>
</dbReference>
<evidence type="ECO:0000256" key="1">
    <source>
        <dbReference type="ARBA" id="ARBA00004123"/>
    </source>
</evidence>
<evidence type="ECO:0000256" key="5">
    <source>
        <dbReference type="ARBA" id="ARBA00022833"/>
    </source>
</evidence>
<dbReference type="InterPro" id="IPR013087">
    <property type="entry name" value="Znf_C2H2_type"/>
</dbReference>
<dbReference type="Gene3D" id="3.30.710.10">
    <property type="entry name" value="Potassium Channel Kv1.1, Chain A"/>
    <property type="match status" value="1"/>
</dbReference>
<keyword evidence="4 10" id="KW-0863">Zinc-finger</keyword>
<evidence type="ECO:0000256" key="2">
    <source>
        <dbReference type="ARBA" id="ARBA00022723"/>
    </source>
</evidence>
<keyword evidence="5" id="KW-0862">Zinc</keyword>
<evidence type="ECO:0000259" key="13">
    <source>
        <dbReference type="PROSITE" id="PS50157"/>
    </source>
</evidence>
<feature type="compositionally biased region" description="Basic residues" evidence="11">
    <location>
        <begin position="374"/>
        <end position="388"/>
    </location>
</feature>
<dbReference type="InterPro" id="IPR000210">
    <property type="entry name" value="BTB/POZ_dom"/>
</dbReference>
<keyword evidence="7" id="KW-0238">DNA-binding</keyword>
<feature type="region of interest" description="Disordered" evidence="11">
    <location>
        <begin position="371"/>
        <end position="394"/>
    </location>
</feature>
<proteinExistence type="predicted"/>
<dbReference type="GO" id="GO:0006357">
    <property type="term" value="P:regulation of transcription by RNA polymerase II"/>
    <property type="evidence" value="ECO:0007669"/>
    <property type="project" value="TreeGrafter"/>
</dbReference>
<dbReference type="Pfam" id="PF00096">
    <property type="entry name" value="zf-C2H2"/>
    <property type="match status" value="1"/>
</dbReference>
<dbReference type="EMBL" id="UFQT01000092">
    <property type="protein sequence ID" value="SSX19599.1"/>
    <property type="molecule type" value="Genomic_DNA"/>
</dbReference>
<evidence type="ECO:0000313" key="14">
    <source>
        <dbReference type="EMBL" id="SSX19599.1"/>
    </source>
</evidence>
<dbReference type="FunFam" id="3.30.160.60:FF:002034">
    <property type="entry name" value="transcription factor Ken"/>
    <property type="match status" value="1"/>
</dbReference>
<keyword evidence="9" id="KW-0539">Nucleus</keyword>
<evidence type="ECO:0000256" key="3">
    <source>
        <dbReference type="ARBA" id="ARBA00022737"/>
    </source>
</evidence>
<dbReference type="PROSITE" id="PS50157">
    <property type="entry name" value="ZINC_FINGER_C2H2_2"/>
    <property type="match status" value="2"/>
</dbReference>
<evidence type="ECO:0000256" key="7">
    <source>
        <dbReference type="ARBA" id="ARBA00023125"/>
    </source>
</evidence>
<comment type="subcellular location">
    <subcellularLocation>
        <location evidence="1">Nucleus</location>
    </subcellularLocation>
</comment>
<keyword evidence="2" id="KW-0479">Metal-binding</keyword>
<dbReference type="PANTHER" id="PTHR45993:SF7">
    <property type="entry name" value="TRANSCRIPTION FACTOR KEN"/>
    <property type="match status" value="1"/>
</dbReference>
<evidence type="ECO:0000256" key="4">
    <source>
        <dbReference type="ARBA" id="ARBA00022771"/>
    </source>
</evidence>
<feature type="compositionally biased region" description="Low complexity" evidence="11">
    <location>
        <begin position="222"/>
        <end position="233"/>
    </location>
</feature>
<dbReference type="OMA" id="QQFVYQW"/>
<keyword evidence="6" id="KW-0805">Transcription regulation</keyword>
<accession>A0A336LSP0</accession>
<dbReference type="VEuPathDB" id="VectorBase:CSON015097"/>
<dbReference type="SUPFAM" id="SSF57667">
    <property type="entry name" value="beta-beta-alpha zinc fingers"/>
    <property type="match status" value="1"/>
</dbReference>
<name>A0A336LSP0_CULSO</name>
<evidence type="ECO:0000256" key="9">
    <source>
        <dbReference type="ARBA" id="ARBA00023242"/>
    </source>
</evidence>
<dbReference type="InterPro" id="IPR011333">
    <property type="entry name" value="SKP1/BTB/POZ_sf"/>
</dbReference>
<keyword evidence="8" id="KW-0804">Transcription</keyword>
<dbReference type="Pfam" id="PF00651">
    <property type="entry name" value="BTB"/>
    <property type="match status" value="1"/>
</dbReference>
<dbReference type="GO" id="GO:0008270">
    <property type="term" value="F:zinc ion binding"/>
    <property type="evidence" value="ECO:0007669"/>
    <property type="project" value="UniProtKB-KW"/>
</dbReference>
<organism evidence="14">
    <name type="scientific">Culicoides sonorensis</name>
    <name type="common">Biting midge</name>
    <dbReference type="NCBI Taxonomy" id="179676"/>
    <lineage>
        <taxon>Eukaryota</taxon>
        <taxon>Metazoa</taxon>
        <taxon>Ecdysozoa</taxon>
        <taxon>Arthropoda</taxon>
        <taxon>Hexapoda</taxon>
        <taxon>Insecta</taxon>
        <taxon>Pterygota</taxon>
        <taxon>Neoptera</taxon>
        <taxon>Endopterygota</taxon>
        <taxon>Diptera</taxon>
        <taxon>Nematocera</taxon>
        <taxon>Chironomoidea</taxon>
        <taxon>Ceratopogonidae</taxon>
        <taxon>Ceratopogoninae</taxon>
        <taxon>Culicoides</taxon>
        <taxon>Monoculicoides</taxon>
    </lineage>
</organism>
<dbReference type="SMART" id="SM00225">
    <property type="entry name" value="BTB"/>
    <property type="match status" value="1"/>
</dbReference>
<dbReference type="InterPro" id="IPR036236">
    <property type="entry name" value="Znf_C2H2_sf"/>
</dbReference>
<protein>
    <submittedName>
        <fullName evidence="14">CSON015097 protein</fullName>
    </submittedName>
</protein>
<gene>
    <name evidence="14" type="primary">CSON015097</name>
</gene>
<reference evidence="14" key="1">
    <citation type="submission" date="2018-07" db="EMBL/GenBank/DDBJ databases">
        <authorList>
            <person name="Quirk P.G."/>
            <person name="Krulwich T.A."/>
        </authorList>
    </citation>
    <scope>NUCLEOTIDE SEQUENCE</scope>
</reference>
<dbReference type="GO" id="GO:0000978">
    <property type="term" value="F:RNA polymerase II cis-regulatory region sequence-specific DNA binding"/>
    <property type="evidence" value="ECO:0007669"/>
    <property type="project" value="TreeGrafter"/>
</dbReference>
<feature type="domain" description="C2H2-type" evidence="13">
    <location>
        <begin position="505"/>
        <end position="528"/>
    </location>
</feature>
<feature type="compositionally biased region" description="Acidic residues" evidence="11">
    <location>
        <begin position="179"/>
        <end position="190"/>
    </location>
</feature>
<dbReference type="PANTHER" id="PTHR45993">
    <property type="entry name" value="B-CELL LYMPHOMA/LEUKEMIA 11"/>
    <property type="match status" value="1"/>
</dbReference>
<evidence type="ECO:0000256" key="8">
    <source>
        <dbReference type="ARBA" id="ARBA00023163"/>
    </source>
</evidence>
<dbReference type="PROSITE" id="PS00028">
    <property type="entry name" value="ZINC_FINGER_C2H2_1"/>
    <property type="match status" value="2"/>
</dbReference>
<dbReference type="Gene3D" id="3.30.160.60">
    <property type="entry name" value="Classic Zinc Finger"/>
    <property type="match status" value="2"/>
</dbReference>
<dbReference type="CDD" id="cd18315">
    <property type="entry name" value="BTB_POZ_BAB-like"/>
    <property type="match status" value="1"/>
</dbReference>
<sequence length="575" mass="64571">MKTRMLMLQYSKHSECILQEIGAAFRGEHPADLLLVCEGKETLKAHKLVLAAASPLIRMILEDTPLVEGVTTVHFPDVQANYFKLLLDFLYSGETYVPANEVDYVYELLALLEIKSNVWRSGNNKKDQELLKNESRIDINSNEGIPRRNRSRTRSGDSLSEDIPNSQNVKRERNLGSSGEEDRDDELYNDEELRIRRNSVRQLSKDDDENDRDSDDDRGRRSSGSSQRRSSSDPMNLSVVKSNNEDSDDGNIDVETIGNAPPKTLLPARFMDTYRKRKAIYHHADQEILKPPEHELLHSSPDNYVVTPHRKRRPGFHNSPAQNPPFTPTYLEDFANRERKGFLSPSASAPPTYITDFLLPGERSQRTTDLLHSNNHHHNNNNHSRRRPPSADNPLAVAPSFVYAWPPPGALAGLPGSPAELLGLPPSLHSASNADNASESSGHQSVSHNSRSSSASVTSAGNGNNNGNGTNNPVREYRCEYCGKQFGMSWNLKTHLRVHTGEKPFACRLCVAMFKQKAHLLKHLCSVHRNIINAPEAGGRYTCCFCTLYFETLQELVRHLSGHHNNLLLSKNLHE</sequence>
<dbReference type="SMART" id="SM00355">
    <property type="entry name" value="ZnF_C2H2"/>
    <property type="match status" value="3"/>
</dbReference>
<evidence type="ECO:0000259" key="12">
    <source>
        <dbReference type="PROSITE" id="PS50097"/>
    </source>
</evidence>
<evidence type="ECO:0000256" key="10">
    <source>
        <dbReference type="PROSITE-ProRule" id="PRU00042"/>
    </source>
</evidence>